<dbReference type="OrthoDB" id="7560678at2"/>
<dbReference type="Pfam" id="PF00534">
    <property type="entry name" value="Glycos_transf_1"/>
    <property type="match status" value="1"/>
</dbReference>
<dbReference type="GO" id="GO:0016757">
    <property type="term" value="F:glycosyltransferase activity"/>
    <property type="evidence" value="ECO:0007669"/>
    <property type="project" value="InterPro"/>
</dbReference>
<dbReference type="GO" id="GO:0009103">
    <property type="term" value="P:lipopolysaccharide biosynthetic process"/>
    <property type="evidence" value="ECO:0007669"/>
    <property type="project" value="TreeGrafter"/>
</dbReference>
<keyword evidence="4" id="KW-1185">Reference proteome</keyword>
<dbReference type="EMBL" id="QASA01000001">
    <property type="protein sequence ID" value="RDC62499.1"/>
    <property type="molecule type" value="Genomic_DNA"/>
</dbReference>
<proteinExistence type="predicted"/>
<evidence type="ECO:0000313" key="4">
    <source>
        <dbReference type="Proteomes" id="UP000253919"/>
    </source>
</evidence>
<feature type="domain" description="Glycosyl transferase family 1" evidence="2">
    <location>
        <begin position="231"/>
        <end position="366"/>
    </location>
</feature>
<reference evidence="3 4" key="1">
    <citation type="submission" date="2018-04" db="EMBL/GenBank/DDBJ databases">
        <title>Adhaeribacter sp. HMF7616 genome sequencing and assembly.</title>
        <authorList>
            <person name="Kang H."/>
            <person name="Kang J."/>
            <person name="Cha I."/>
            <person name="Kim H."/>
            <person name="Joh K."/>
        </authorList>
    </citation>
    <scope>NUCLEOTIDE SEQUENCE [LARGE SCALE GENOMIC DNA]</scope>
    <source>
        <strain evidence="3 4">HMF7616</strain>
    </source>
</reference>
<evidence type="ECO:0000313" key="3">
    <source>
        <dbReference type="EMBL" id="RDC62499.1"/>
    </source>
</evidence>
<gene>
    <name evidence="3" type="ORF">AHMF7616_01093</name>
</gene>
<dbReference type="SUPFAM" id="SSF53756">
    <property type="entry name" value="UDP-Glycosyltransferase/glycogen phosphorylase"/>
    <property type="match status" value="1"/>
</dbReference>
<organism evidence="3 4">
    <name type="scientific">Adhaeribacter pallidiroseus</name>
    <dbReference type="NCBI Taxonomy" id="2072847"/>
    <lineage>
        <taxon>Bacteria</taxon>
        <taxon>Pseudomonadati</taxon>
        <taxon>Bacteroidota</taxon>
        <taxon>Cytophagia</taxon>
        <taxon>Cytophagales</taxon>
        <taxon>Hymenobacteraceae</taxon>
        <taxon>Adhaeribacter</taxon>
    </lineage>
</organism>
<name>A0A369QHZ9_9BACT</name>
<evidence type="ECO:0000256" key="1">
    <source>
        <dbReference type="ARBA" id="ARBA00022679"/>
    </source>
</evidence>
<accession>A0A369QHZ9</accession>
<keyword evidence="1" id="KW-0808">Transferase</keyword>
<sequence length="403" mass="46067">MENKHQTLVCFTSSYPYGTRETYFENELQYLAQEFKTVYIQPTYNPYKTHAKRNIPANVVVIEEPMVPSGKQARFVQGIFNSTSLGMFVKDLIKNKAYSSKPAISQWVNTLLVHRISYQKVEKLLEKVGKDALLYSYWANAPVFATELCKPYKKIVRMHFGDFYLDRFNGYMPVRSNIYSSAELLLPISNDISSILQNFYKIDKSKIFVSHLGINNTADYCTVKDSEIVRVVSCSHLEPRKRVHLIAEALTKYTGNHQIEWHHFGGGTEMSKIQDIVKEVGKNVNVNLHGPVSQAQLYQFYQDNYVNWFLNVSTGEGIPVSIMEAFSFGIPAIATDGGATYEIVNAANGHLIPKDFDTQIIADLLAKPDPDYRRKRNEALNTWYAKFNAESNYTQLVKRMQAL</sequence>
<dbReference type="Proteomes" id="UP000253919">
    <property type="component" value="Unassembled WGS sequence"/>
</dbReference>
<dbReference type="AlphaFoldDB" id="A0A369QHZ9"/>
<dbReference type="InterPro" id="IPR001296">
    <property type="entry name" value="Glyco_trans_1"/>
</dbReference>
<dbReference type="PANTHER" id="PTHR46401">
    <property type="entry name" value="GLYCOSYLTRANSFERASE WBBK-RELATED"/>
    <property type="match status" value="1"/>
</dbReference>
<dbReference type="Gene3D" id="3.40.50.2000">
    <property type="entry name" value="Glycogen Phosphorylase B"/>
    <property type="match status" value="2"/>
</dbReference>
<dbReference type="RefSeq" id="WP_115371937.1">
    <property type="nucleotide sequence ID" value="NZ_QASA01000001.1"/>
</dbReference>
<evidence type="ECO:0000259" key="2">
    <source>
        <dbReference type="Pfam" id="PF00534"/>
    </source>
</evidence>
<protein>
    <recommendedName>
        <fullName evidence="2">Glycosyl transferase family 1 domain-containing protein</fullName>
    </recommendedName>
</protein>
<dbReference type="PANTHER" id="PTHR46401:SF2">
    <property type="entry name" value="GLYCOSYLTRANSFERASE WBBK-RELATED"/>
    <property type="match status" value="1"/>
</dbReference>
<comment type="caution">
    <text evidence="3">The sequence shown here is derived from an EMBL/GenBank/DDBJ whole genome shotgun (WGS) entry which is preliminary data.</text>
</comment>